<gene>
    <name evidence="1" type="ORF">NPIL_497871</name>
</gene>
<name>A0A8X6TE06_NEPPI</name>
<comment type="caution">
    <text evidence="1">The sequence shown here is derived from an EMBL/GenBank/DDBJ whole genome shotgun (WGS) entry which is preliminary data.</text>
</comment>
<evidence type="ECO:0000313" key="2">
    <source>
        <dbReference type="Proteomes" id="UP000887013"/>
    </source>
</evidence>
<evidence type="ECO:0000313" key="1">
    <source>
        <dbReference type="EMBL" id="GFS97909.1"/>
    </source>
</evidence>
<dbReference type="Proteomes" id="UP000887013">
    <property type="component" value="Unassembled WGS sequence"/>
</dbReference>
<organism evidence="1 2">
    <name type="scientific">Nephila pilipes</name>
    <name type="common">Giant wood spider</name>
    <name type="synonym">Nephila maculata</name>
    <dbReference type="NCBI Taxonomy" id="299642"/>
    <lineage>
        <taxon>Eukaryota</taxon>
        <taxon>Metazoa</taxon>
        <taxon>Ecdysozoa</taxon>
        <taxon>Arthropoda</taxon>
        <taxon>Chelicerata</taxon>
        <taxon>Arachnida</taxon>
        <taxon>Araneae</taxon>
        <taxon>Araneomorphae</taxon>
        <taxon>Entelegynae</taxon>
        <taxon>Araneoidea</taxon>
        <taxon>Nephilidae</taxon>
        <taxon>Nephila</taxon>
    </lineage>
</organism>
<proteinExistence type="predicted"/>
<dbReference type="EMBL" id="BMAW01006228">
    <property type="protein sequence ID" value="GFS97909.1"/>
    <property type="molecule type" value="Genomic_DNA"/>
</dbReference>
<sequence>MGGEFCFHYFWANAVKSWNIIKAVKHNQDIWTDDLKQFPKSSRRAIRSADFQIMWHAMECRCWRVDSLNFPEGKHNAGKVLFRI</sequence>
<dbReference type="AlphaFoldDB" id="A0A8X6TE06"/>
<protein>
    <submittedName>
        <fullName evidence="1">Uncharacterized protein</fullName>
    </submittedName>
</protein>
<reference evidence="1" key="1">
    <citation type="submission" date="2020-08" db="EMBL/GenBank/DDBJ databases">
        <title>Multicomponent nature underlies the extraordinary mechanical properties of spider dragline silk.</title>
        <authorList>
            <person name="Kono N."/>
            <person name="Nakamura H."/>
            <person name="Mori M."/>
            <person name="Yoshida Y."/>
            <person name="Ohtoshi R."/>
            <person name="Malay A.D."/>
            <person name="Moran D.A.P."/>
            <person name="Tomita M."/>
            <person name="Numata K."/>
            <person name="Arakawa K."/>
        </authorList>
    </citation>
    <scope>NUCLEOTIDE SEQUENCE</scope>
</reference>
<keyword evidence="2" id="KW-1185">Reference proteome</keyword>
<accession>A0A8X6TE06</accession>